<protein>
    <submittedName>
        <fullName evidence="1">Uncharacterized protein</fullName>
    </submittedName>
</protein>
<proteinExistence type="predicted"/>
<accession>A0ABD0JKA6</accession>
<dbReference type="Proteomes" id="UP001519460">
    <property type="component" value="Unassembled WGS sequence"/>
</dbReference>
<keyword evidence="2" id="KW-1185">Reference proteome</keyword>
<name>A0ABD0JKA6_9CAEN</name>
<evidence type="ECO:0000313" key="1">
    <source>
        <dbReference type="EMBL" id="KAK7475140.1"/>
    </source>
</evidence>
<dbReference type="EMBL" id="JACVVK020000414">
    <property type="protein sequence ID" value="KAK7475140.1"/>
    <property type="molecule type" value="Genomic_DNA"/>
</dbReference>
<dbReference type="AlphaFoldDB" id="A0ABD0JKA6"/>
<evidence type="ECO:0000313" key="2">
    <source>
        <dbReference type="Proteomes" id="UP001519460"/>
    </source>
</evidence>
<gene>
    <name evidence="1" type="ORF">BaRGS_00033632</name>
</gene>
<organism evidence="1 2">
    <name type="scientific">Batillaria attramentaria</name>
    <dbReference type="NCBI Taxonomy" id="370345"/>
    <lineage>
        <taxon>Eukaryota</taxon>
        <taxon>Metazoa</taxon>
        <taxon>Spiralia</taxon>
        <taxon>Lophotrochozoa</taxon>
        <taxon>Mollusca</taxon>
        <taxon>Gastropoda</taxon>
        <taxon>Caenogastropoda</taxon>
        <taxon>Sorbeoconcha</taxon>
        <taxon>Cerithioidea</taxon>
        <taxon>Batillariidae</taxon>
        <taxon>Batillaria</taxon>
    </lineage>
</organism>
<comment type="caution">
    <text evidence="1">The sequence shown here is derived from an EMBL/GenBank/DDBJ whole genome shotgun (WGS) entry which is preliminary data.</text>
</comment>
<sequence length="93" mass="10511">MSTSLGHPSAQLGYLSTQQGQLFFRYFSDPKWMKQMRKRFVLHKHAPGKMTNTMGKCPKALLPSLSGGEPCICFRFYDVGEMEKATHLQLAEG</sequence>
<reference evidence="1 2" key="1">
    <citation type="journal article" date="2023" name="Sci. Data">
        <title>Genome assembly of the Korean intertidal mud-creeper Batillaria attramentaria.</title>
        <authorList>
            <person name="Patra A.K."/>
            <person name="Ho P.T."/>
            <person name="Jun S."/>
            <person name="Lee S.J."/>
            <person name="Kim Y."/>
            <person name="Won Y.J."/>
        </authorList>
    </citation>
    <scope>NUCLEOTIDE SEQUENCE [LARGE SCALE GENOMIC DNA]</scope>
    <source>
        <strain evidence="1">Wonlab-2016</strain>
    </source>
</reference>